<gene>
    <name evidence="1" type="ORF">ACFO8M_24910</name>
</gene>
<evidence type="ECO:0000313" key="2">
    <source>
        <dbReference type="Proteomes" id="UP001595712"/>
    </source>
</evidence>
<comment type="caution">
    <text evidence="1">The sequence shown here is derived from an EMBL/GenBank/DDBJ whole genome shotgun (WGS) entry which is preliminary data.</text>
</comment>
<name>A0ABV7Q8E8_9ACTN</name>
<dbReference type="RefSeq" id="WP_387980529.1">
    <property type="nucleotide sequence ID" value="NZ_JBHRWO010000021.1"/>
</dbReference>
<accession>A0ABV7Q8E8</accession>
<protein>
    <submittedName>
        <fullName evidence="1">Uncharacterized protein</fullName>
    </submittedName>
</protein>
<keyword evidence="2" id="KW-1185">Reference proteome</keyword>
<dbReference type="Proteomes" id="UP001595712">
    <property type="component" value="Unassembled WGS sequence"/>
</dbReference>
<proteinExistence type="predicted"/>
<dbReference type="EMBL" id="JBHRWO010000021">
    <property type="protein sequence ID" value="MFC3495735.1"/>
    <property type="molecule type" value="Genomic_DNA"/>
</dbReference>
<organism evidence="1 2">
    <name type="scientific">Glycomyces rhizosphaerae</name>
    <dbReference type="NCBI Taxonomy" id="2054422"/>
    <lineage>
        <taxon>Bacteria</taxon>
        <taxon>Bacillati</taxon>
        <taxon>Actinomycetota</taxon>
        <taxon>Actinomycetes</taxon>
        <taxon>Glycomycetales</taxon>
        <taxon>Glycomycetaceae</taxon>
        <taxon>Glycomyces</taxon>
    </lineage>
</organism>
<reference evidence="2" key="1">
    <citation type="journal article" date="2019" name="Int. J. Syst. Evol. Microbiol.">
        <title>The Global Catalogue of Microorganisms (GCM) 10K type strain sequencing project: providing services to taxonomists for standard genome sequencing and annotation.</title>
        <authorList>
            <consortium name="The Broad Institute Genomics Platform"/>
            <consortium name="The Broad Institute Genome Sequencing Center for Infectious Disease"/>
            <person name="Wu L."/>
            <person name="Ma J."/>
        </authorList>
    </citation>
    <scope>NUCLEOTIDE SEQUENCE [LARGE SCALE GENOMIC DNA]</scope>
    <source>
        <strain evidence="2">CGMCC 4.7396</strain>
    </source>
</reference>
<sequence>MGLVTASGGLTSTSGPSGIVAWGAGGSIVRLADLAALAKQEMAE</sequence>
<evidence type="ECO:0000313" key="1">
    <source>
        <dbReference type="EMBL" id="MFC3495735.1"/>
    </source>
</evidence>